<evidence type="ECO:0000313" key="2">
    <source>
        <dbReference type="Proteomes" id="UP000002424"/>
    </source>
</evidence>
<accession>C1DG13</accession>
<keyword evidence="2" id="KW-1185">Reference proteome</keyword>
<protein>
    <submittedName>
        <fullName evidence="1">Uncharacterized protein</fullName>
    </submittedName>
</protein>
<name>C1DG13_AZOVD</name>
<reference evidence="1 2" key="1">
    <citation type="journal article" date="2009" name="J. Bacteriol.">
        <title>Genome sequence of Azotobacter vinelandii, an obligate aerobe specialized to support diverse anaerobic metabolic processes.</title>
        <authorList>
            <person name="Setubal J.C."/>
            <person name="dos Santos P."/>
            <person name="Goldman B.S."/>
            <person name="Ertesvag H."/>
            <person name="Espin G."/>
            <person name="Rubio L.M."/>
            <person name="Valla S."/>
            <person name="Almeida N.F."/>
            <person name="Balasubramanian D."/>
            <person name="Cromes L."/>
            <person name="Curatti L."/>
            <person name="Du Z."/>
            <person name="Godsy E."/>
            <person name="Goodner B."/>
            <person name="Hellner-Burris K."/>
            <person name="Hernandez J.A."/>
            <person name="Houmiel K."/>
            <person name="Imperial J."/>
            <person name="Kennedy C."/>
            <person name="Larson T.J."/>
            <person name="Latreille P."/>
            <person name="Ligon L.S."/>
            <person name="Lu J."/>
            <person name="Maerk M."/>
            <person name="Miller N.M."/>
            <person name="Norton S."/>
            <person name="O'Carroll I.P."/>
            <person name="Paulsen I."/>
            <person name="Raulfs E.C."/>
            <person name="Roemer R."/>
            <person name="Rosser J."/>
            <person name="Segura D."/>
            <person name="Slater S."/>
            <person name="Stricklin S.L."/>
            <person name="Studholme D.J."/>
            <person name="Sun J."/>
            <person name="Viana C.J."/>
            <person name="Wallin E."/>
            <person name="Wang B."/>
            <person name="Wheeler C."/>
            <person name="Zhu H."/>
            <person name="Dean D.R."/>
            <person name="Dixon R."/>
            <person name="Wood D."/>
        </authorList>
    </citation>
    <scope>NUCLEOTIDE SEQUENCE [LARGE SCALE GENOMIC DNA]</scope>
    <source>
        <strain evidence="2">DJ / ATCC BAA-1303</strain>
    </source>
</reference>
<dbReference type="EnsemblBacteria" id="ACO76340">
    <property type="protein sequence ID" value="ACO76340"/>
    <property type="gene ID" value="Avin_00730"/>
</dbReference>
<proteinExistence type="predicted"/>
<dbReference type="HOGENOM" id="CLU_3412335_0_0_6"/>
<dbReference type="KEGG" id="avn:Avin_00730"/>
<dbReference type="EMBL" id="CP001157">
    <property type="protein sequence ID" value="ACO76340.1"/>
    <property type="molecule type" value="Genomic_DNA"/>
</dbReference>
<dbReference type="Proteomes" id="UP000002424">
    <property type="component" value="Chromosome"/>
</dbReference>
<sequence>MKGHVFPFSLTTELTGDCLTIWLNERLN</sequence>
<gene>
    <name evidence="1" type="ordered locus">Avin_00730</name>
</gene>
<evidence type="ECO:0000313" key="1">
    <source>
        <dbReference type="EMBL" id="ACO76340.1"/>
    </source>
</evidence>
<organism evidence="1 2">
    <name type="scientific">Azotobacter vinelandii (strain DJ / ATCC BAA-1303)</name>
    <dbReference type="NCBI Taxonomy" id="322710"/>
    <lineage>
        <taxon>Bacteria</taxon>
        <taxon>Pseudomonadati</taxon>
        <taxon>Pseudomonadota</taxon>
        <taxon>Gammaproteobacteria</taxon>
        <taxon>Pseudomonadales</taxon>
        <taxon>Pseudomonadaceae</taxon>
        <taxon>Azotobacter</taxon>
    </lineage>
</organism>
<dbReference type="AlphaFoldDB" id="C1DG13"/>